<evidence type="ECO:0000256" key="1">
    <source>
        <dbReference type="SAM" id="SignalP"/>
    </source>
</evidence>
<proteinExistence type="predicted"/>
<protein>
    <submittedName>
        <fullName evidence="2">Putative secreted protein</fullName>
    </submittedName>
</protein>
<dbReference type="AlphaFoldDB" id="A0A2M4CEW8"/>
<sequence length="68" mass="7440">MLLLLLLLLAYDRGPSGSIEWRWANTTGTRSGTGQTTATGRFAARRKPTTVRTGMMMIVLLKASARSQ</sequence>
<accession>A0A2M4CEW8</accession>
<keyword evidence="1" id="KW-0732">Signal</keyword>
<reference evidence="2" key="1">
    <citation type="submission" date="2018-01" db="EMBL/GenBank/DDBJ databases">
        <title>An insight into the sialome of Amazonian anophelines.</title>
        <authorList>
            <person name="Ribeiro J.M."/>
            <person name="Scarpassa V."/>
            <person name="Calvo E."/>
        </authorList>
    </citation>
    <scope>NUCLEOTIDE SEQUENCE</scope>
    <source>
        <tissue evidence="2">Salivary glands</tissue>
    </source>
</reference>
<organism evidence="2">
    <name type="scientific">Anopheles marajoara</name>
    <dbReference type="NCBI Taxonomy" id="58244"/>
    <lineage>
        <taxon>Eukaryota</taxon>
        <taxon>Metazoa</taxon>
        <taxon>Ecdysozoa</taxon>
        <taxon>Arthropoda</taxon>
        <taxon>Hexapoda</taxon>
        <taxon>Insecta</taxon>
        <taxon>Pterygota</taxon>
        <taxon>Neoptera</taxon>
        <taxon>Endopterygota</taxon>
        <taxon>Diptera</taxon>
        <taxon>Nematocera</taxon>
        <taxon>Culicoidea</taxon>
        <taxon>Culicidae</taxon>
        <taxon>Anophelinae</taxon>
        <taxon>Anopheles</taxon>
    </lineage>
</organism>
<feature type="chain" id="PRO_5014831140" evidence="1">
    <location>
        <begin position="19"/>
        <end position="68"/>
    </location>
</feature>
<name>A0A2M4CEW8_9DIPT</name>
<feature type="signal peptide" evidence="1">
    <location>
        <begin position="1"/>
        <end position="18"/>
    </location>
</feature>
<dbReference type="EMBL" id="GGFJ01014736">
    <property type="protein sequence ID" value="MBW63877.1"/>
    <property type="molecule type" value="Transcribed_RNA"/>
</dbReference>
<evidence type="ECO:0000313" key="2">
    <source>
        <dbReference type="EMBL" id="MBW63877.1"/>
    </source>
</evidence>